<keyword evidence="3 11" id="KW-0808">Transferase</keyword>
<accession>A0A3B1AF54</accession>
<dbReference type="PANTHER" id="PTHR30309">
    <property type="entry name" value="INNER MEMBRANE PROTEIN YGIH"/>
    <property type="match status" value="1"/>
</dbReference>
<dbReference type="GO" id="GO:0043772">
    <property type="term" value="F:acyl-phosphate glycerol-3-phosphate acyltransferase activity"/>
    <property type="evidence" value="ECO:0007669"/>
    <property type="project" value="InterPro"/>
</dbReference>
<evidence type="ECO:0000256" key="5">
    <source>
        <dbReference type="ARBA" id="ARBA00022989"/>
    </source>
</evidence>
<dbReference type="AlphaFoldDB" id="A0A3B1AF54"/>
<keyword evidence="4 10" id="KW-0812">Transmembrane</keyword>
<evidence type="ECO:0000256" key="3">
    <source>
        <dbReference type="ARBA" id="ARBA00022679"/>
    </source>
</evidence>
<evidence type="ECO:0000256" key="4">
    <source>
        <dbReference type="ARBA" id="ARBA00022692"/>
    </source>
</evidence>
<feature type="transmembrane region" description="Helical" evidence="10">
    <location>
        <begin position="20"/>
        <end position="42"/>
    </location>
</feature>
<keyword evidence="2" id="KW-0444">Lipid biosynthesis</keyword>
<reference evidence="11" key="1">
    <citation type="submission" date="2018-06" db="EMBL/GenBank/DDBJ databases">
        <authorList>
            <person name="Zhirakovskaya E."/>
        </authorList>
    </citation>
    <scope>NUCLEOTIDE SEQUENCE</scope>
</reference>
<keyword evidence="5 10" id="KW-1133">Transmembrane helix</keyword>
<keyword evidence="7 10" id="KW-0472">Membrane</keyword>
<evidence type="ECO:0000256" key="10">
    <source>
        <dbReference type="SAM" id="Phobius"/>
    </source>
</evidence>
<sequence>MYRIEIVLIKNFTHNASMSSIEIILILAAYLIGSISTAIIVCKIMSLPDPRSEGSGNPGATNVLRVGGKKAAAITLFGDMLKGFLPVFIAMYFGIGDIAFAVVGLAAFLGHLYPVFFGFKGGKGVATMLGVLFGIHWSVGLATALTWLIMAKGFKISSLSALIATALAPFYIYGLMSFVFEFPMTHVLPLIISCSIMTVILFWRHRSNIQDLMSGKEEKIG</sequence>
<keyword evidence="8" id="KW-0594">Phospholipid biosynthesis</keyword>
<dbReference type="InterPro" id="IPR003811">
    <property type="entry name" value="G3P_acylTferase_PlsY"/>
</dbReference>
<keyword evidence="1" id="KW-1003">Cell membrane</keyword>
<feature type="transmembrane region" description="Helical" evidence="10">
    <location>
        <begin position="84"/>
        <end position="113"/>
    </location>
</feature>
<dbReference type="SMART" id="SM01207">
    <property type="entry name" value="G3P_acyltransf"/>
    <property type="match status" value="1"/>
</dbReference>
<dbReference type="PANTHER" id="PTHR30309:SF0">
    <property type="entry name" value="GLYCEROL-3-PHOSPHATE ACYLTRANSFERASE-RELATED"/>
    <property type="match status" value="1"/>
</dbReference>
<evidence type="ECO:0000256" key="9">
    <source>
        <dbReference type="ARBA" id="ARBA00023264"/>
    </source>
</evidence>
<evidence type="ECO:0000256" key="8">
    <source>
        <dbReference type="ARBA" id="ARBA00023209"/>
    </source>
</evidence>
<name>A0A3B1AF54_9ZZZZ</name>
<dbReference type="GO" id="GO:0005886">
    <property type="term" value="C:plasma membrane"/>
    <property type="evidence" value="ECO:0007669"/>
    <property type="project" value="InterPro"/>
</dbReference>
<keyword evidence="11" id="KW-0012">Acyltransferase</keyword>
<feature type="transmembrane region" description="Helical" evidence="10">
    <location>
        <begin position="186"/>
        <end position="203"/>
    </location>
</feature>
<feature type="transmembrane region" description="Helical" evidence="10">
    <location>
        <begin position="161"/>
        <end position="180"/>
    </location>
</feature>
<dbReference type="NCBIfam" id="TIGR00023">
    <property type="entry name" value="glycerol-3-phosphate 1-O-acyltransferase PlsY"/>
    <property type="match status" value="1"/>
</dbReference>
<dbReference type="EMBL" id="UOFR01000057">
    <property type="protein sequence ID" value="VAW98107.1"/>
    <property type="molecule type" value="Genomic_DNA"/>
</dbReference>
<dbReference type="HAMAP" id="MF_01043">
    <property type="entry name" value="PlsY"/>
    <property type="match status" value="1"/>
</dbReference>
<proteinExistence type="inferred from homology"/>
<evidence type="ECO:0000256" key="6">
    <source>
        <dbReference type="ARBA" id="ARBA00023098"/>
    </source>
</evidence>
<keyword evidence="9" id="KW-1208">Phospholipid metabolism</keyword>
<evidence type="ECO:0000256" key="7">
    <source>
        <dbReference type="ARBA" id="ARBA00023136"/>
    </source>
</evidence>
<evidence type="ECO:0000256" key="1">
    <source>
        <dbReference type="ARBA" id="ARBA00022475"/>
    </source>
</evidence>
<gene>
    <name evidence="11" type="ORF">MNBD_GAMMA21-2588</name>
</gene>
<organism evidence="11">
    <name type="scientific">hydrothermal vent metagenome</name>
    <dbReference type="NCBI Taxonomy" id="652676"/>
    <lineage>
        <taxon>unclassified sequences</taxon>
        <taxon>metagenomes</taxon>
        <taxon>ecological metagenomes</taxon>
    </lineage>
</organism>
<dbReference type="Pfam" id="PF02660">
    <property type="entry name" value="G3P_acyltransf"/>
    <property type="match status" value="1"/>
</dbReference>
<keyword evidence="6" id="KW-0443">Lipid metabolism</keyword>
<evidence type="ECO:0000313" key="11">
    <source>
        <dbReference type="EMBL" id="VAW98107.1"/>
    </source>
</evidence>
<feature type="transmembrane region" description="Helical" evidence="10">
    <location>
        <begin position="125"/>
        <end position="149"/>
    </location>
</feature>
<evidence type="ECO:0000256" key="2">
    <source>
        <dbReference type="ARBA" id="ARBA00022516"/>
    </source>
</evidence>
<dbReference type="GO" id="GO:0008654">
    <property type="term" value="P:phospholipid biosynthetic process"/>
    <property type="evidence" value="ECO:0007669"/>
    <property type="project" value="UniProtKB-KW"/>
</dbReference>
<protein>
    <submittedName>
        <fullName evidence="11">Acyl-phosphate:glycerol-3-phosphate O-acyltransferase PlsY</fullName>
    </submittedName>
</protein>